<dbReference type="STRING" id="1173061.A0A0J9XKC9"/>
<dbReference type="Gene3D" id="1.25.10.10">
    <property type="entry name" value="Leucine-rich Repeat Variant"/>
    <property type="match status" value="1"/>
</dbReference>
<feature type="compositionally biased region" description="Acidic residues" evidence="1">
    <location>
        <begin position="1152"/>
        <end position="1162"/>
    </location>
</feature>
<dbReference type="PANTHER" id="PTHR11199:SF0">
    <property type="entry name" value="LD34181P-RELATED"/>
    <property type="match status" value="1"/>
</dbReference>
<dbReference type="Pfam" id="PF21581">
    <property type="entry name" value="SCD"/>
    <property type="match status" value="1"/>
</dbReference>
<dbReference type="GO" id="GO:0005634">
    <property type="term" value="C:nucleus"/>
    <property type="evidence" value="ECO:0007669"/>
    <property type="project" value="TreeGrafter"/>
</dbReference>
<feature type="compositionally biased region" description="Acidic residues" evidence="1">
    <location>
        <begin position="974"/>
        <end position="994"/>
    </location>
</feature>
<feature type="compositionally biased region" description="Acidic residues" evidence="1">
    <location>
        <begin position="1125"/>
        <end position="1142"/>
    </location>
</feature>
<dbReference type="GO" id="GO:0000785">
    <property type="term" value="C:chromatin"/>
    <property type="evidence" value="ECO:0007669"/>
    <property type="project" value="TreeGrafter"/>
</dbReference>
<feature type="region of interest" description="Disordered" evidence="1">
    <location>
        <begin position="1080"/>
        <end position="1203"/>
    </location>
</feature>
<protein>
    <submittedName>
        <fullName evidence="3">Similar to Saccharomyces cerevisiae YIL026C IRR1 Subunit of the cohesin complex</fullName>
    </submittedName>
</protein>
<dbReference type="GO" id="GO:0007062">
    <property type="term" value="P:sister chromatid cohesion"/>
    <property type="evidence" value="ECO:0007669"/>
    <property type="project" value="UniProtKB-ARBA"/>
</dbReference>
<dbReference type="InterPro" id="IPR056396">
    <property type="entry name" value="HEAT_SCC3-SA"/>
</dbReference>
<feature type="region of interest" description="Disordered" evidence="1">
    <location>
        <begin position="1"/>
        <end position="87"/>
    </location>
</feature>
<dbReference type="InterPro" id="IPR039662">
    <property type="entry name" value="Cohesin_Scc3/SA"/>
</dbReference>
<evidence type="ECO:0000259" key="2">
    <source>
        <dbReference type="PROSITE" id="PS51425"/>
    </source>
</evidence>
<dbReference type="Pfam" id="PF08514">
    <property type="entry name" value="STAG"/>
    <property type="match status" value="1"/>
</dbReference>
<feature type="compositionally biased region" description="Acidic residues" evidence="1">
    <location>
        <begin position="1170"/>
        <end position="1193"/>
    </location>
</feature>
<dbReference type="Proteomes" id="UP000242525">
    <property type="component" value="Unassembled WGS sequence"/>
</dbReference>
<name>A0A0J9XKC9_GEOCN</name>
<dbReference type="InterPro" id="IPR013721">
    <property type="entry name" value="STAG"/>
</dbReference>
<dbReference type="GO" id="GO:0003682">
    <property type="term" value="F:chromatin binding"/>
    <property type="evidence" value="ECO:0007669"/>
    <property type="project" value="TreeGrafter"/>
</dbReference>
<comment type="caution">
    <text evidence="3">The sequence shown here is derived from an EMBL/GenBank/DDBJ whole genome shotgun (WGS) entry which is preliminary data.</text>
</comment>
<feature type="region of interest" description="Disordered" evidence="1">
    <location>
        <begin position="971"/>
        <end position="994"/>
    </location>
</feature>
<dbReference type="PANTHER" id="PTHR11199">
    <property type="entry name" value="STROMAL ANTIGEN"/>
    <property type="match status" value="1"/>
</dbReference>
<feature type="compositionally biased region" description="Low complexity" evidence="1">
    <location>
        <begin position="20"/>
        <end position="33"/>
    </location>
</feature>
<dbReference type="PROSITE" id="PS51425">
    <property type="entry name" value="SCD"/>
    <property type="match status" value="1"/>
</dbReference>
<feature type="compositionally biased region" description="Polar residues" evidence="1">
    <location>
        <begin position="1108"/>
        <end position="1124"/>
    </location>
</feature>
<keyword evidence="4" id="KW-1185">Reference proteome</keyword>
<feature type="compositionally biased region" description="Basic residues" evidence="1">
    <location>
        <begin position="43"/>
        <end position="62"/>
    </location>
</feature>
<feature type="domain" description="SCD" evidence="2">
    <location>
        <begin position="299"/>
        <end position="384"/>
    </location>
</feature>
<dbReference type="AlphaFoldDB" id="A0A0J9XKC9"/>
<organism evidence="3 4">
    <name type="scientific">Geotrichum candidum</name>
    <name type="common">Oospora lactis</name>
    <name type="synonym">Dipodascus geotrichum</name>
    <dbReference type="NCBI Taxonomy" id="1173061"/>
    <lineage>
        <taxon>Eukaryota</taxon>
        <taxon>Fungi</taxon>
        <taxon>Dikarya</taxon>
        <taxon>Ascomycota</taxon>
        <taxon>Saccharomycotina</taxon>
        <taxon>Dipodascomycetes</taxon>
        <taxon>Dipodascales</taxon>
        <taxon>Dipodascaceae</taxon>
        <taxon>Geotrichum</taxon>
    </lineage>
</organism>
<dbReference type="GO" id="GO:0008278">
    <property type="term" value="C:cohesin complex"/>
    <property type="evidence" value="ECO:0007669"/>
    <property type="project" value="TreeGrafter"/>
</dbReference>
<accession>A0A0J9XKC9</accession>
<dbReference type="SUPFAM" id="SSF48371">
    <property type="entry name" value="ARM repeat"/>
    <property type="match status" value="1"/>
</dbReference>
<evidence type="ECO:0000256" key="1">
    <source>
        <dbReference type="SAM" id="MobiDB-lite"/>
    </source>
</evidence>
<dbReference type="InterPro" id="IPR011989">
    <property type="entry name" value="ARM-like"/>
</dbReference>
<dbReference type="OrthoDB" id="498590at2759"/>
<sequence>MPTTDSSENALRRSQRVRVRPSQYTEQDSLSENSDSDNDSRTRSKRKGPRGKNSRPRKKRGPRTNGDDNIASEDENSDEPPPSFDNFIFDAMLDPEVSIAEVATEWIESYKENEITALKDMVNFILKSCGCGIPVETHDIEDGESAADTLAQIQEAFKFDALADFPLVSRKLEFKSFRPNLIEFYKKIINTASQNGILYDDEGFMENLKIWFTAMTSSNLRSFRHTSTLVFLTILTELCNLHVSSSQLINQQEKIIEIERQKKRPAKSRLNAAEKALQLASANQKYLQVMMKDIFDTVFVHRYRDIDPRIRAECIRELGTWMDILPSFFFESQYLRYFGWLLSDIHGPTRHEVIRSLAKLYANPNNTIGFRQFTERFRSRLVEMSCLDSDTHVRVATIDLLKTLRDIGFLEEDDIQIVSSLIYDSEPRVRKAVSKFLVSHIAEQVKTSHDEFNANELKKLKNNFSELDDSWVIFKYLASLLKVSQTIDQGNPASVKTEQVDLQDLYPARSSRTSLAGSSLWEAGFGELCEWPSLVEQLLFDFSSLDSKAKTSTSKRFVELYAIGSSDSLILLEALYGFVKGSIDAIKRAEGRRAKKITDTDAEELLSKIQEDLFTAIPKLLENYSHSPEAVAQVMKLHELLDLNICRHYLIQTGGEGQYTNQLMDLVVKQFKTHKQSIVIEECANVFLKATTSEDALAFADDVRNKITDLFEDVSFALKSVLVTIPDRLDLEELDASLDSILEPLTKLDCLSRVVDIRKVMESPLQDSEEGESTNDTLLVYKLKHLLSNASMYRPDKNITLLIVSITNLLRSYAMWKLGSLIETATVANATTSSTGVNSTTNNGLDLTAKTSDFTTDLIQELELIVDQSESLHIRSVAAKSLLDLLVTVNVTIAQVSSLATSDAIRRLRLFDLPSTIADSTQREIMGLFLKKEKAYAKTAKIELQSGPNDKAYRHELHAANHAAESQLATQGGVEDDILDDDESDDDEDDNDEDEVLNQTQTDQVLSHDALVTRSQRVSRLQQRLLLLDHDLCQLTAKIRVAGLAKLIDQEHISRLTLNIKHLSPLFGLIVGTNIAAEGQKETGPTEPVSSTAATAATSGSANSASNRPENQAEPANTENQESNANDEEQLPDAPAFEEDGDEVRVKTVESDSGEPDDNDDDPQIKKIESDDEDIINDDGIIDDNEDDEDEDETRIKKQEDDE</sequence>
<dbReference type="InterPro" id="IPR020839">
    <property type="entry name" value="SCD"/>
</dbReference>
<gene>
    <name evidence="3" type="ORF">BN980_GECA22s01132g</name>
</gene>
<feature type="compositionally biased region" description="Low complexity" evidence="1">
    <location>
        <begin position="1090"/>
        <end position="1107"/>
    </location>
</feature>
<dbReference type="InterPro" id="IPR016024">
    <property type="entry name" value="ARM-type_fold"/>
</dbReference>
<dbReference type="Pfam" id="PF24571">
    <property type="entry name" value="HEAT_SCC3-SA"/>
    <property type="match status" value="1"/>
</dbReference>
<proteinExistence type="predicted"/>
<feature type="compositionally biased region" description="Basic and acidic residues" evidence="1">
    <location>
        <begin position="1194"/>
        <end position="1203"/>
    </location>
</feature>
<reference evidence="3" key="1">
    <citation type="submission" date="2014-03" db="EMBL/GenBank/DDBJ databases">
        <authorList>
            <person name="Casaregola S."/>
        </authorList>
    </citation>
    <scope>NUCLEOTIDE SEQUENCE [LARGE SCALE GENOMIC DNA]</scope>
    <source>
        <strain evidence="3">CLIB 918</strain>
    </source>
</reference>
<dbReference type="EMBL" id="CCBN010000022">
    <property type="protein sequence ID" value="CDO57519.1"/>
    <property type="molecule type" value="Genomic_DNA"/>
</dbReference>
<evidence type="ECO:0000313" key="3">
    <source>
        <dbReference type="EMBL" id="CDO57519.1"/>
    </source>
</evidence>
<evidence type="ECO:0000313" key="4">
    <source>
        <dbReference type="Proteomes" id="UP000242525"/>
    </source>
</evidence>